<dbReference type="GO" id="GO:0015833">
    <property type="term" value="P:peptide transport"/>
    <property type="evidence" value="ECO:0007669"/>
    <property type="project" value="TreeGrafter"/>
</dbReference>
<dbReference type="GO" id="GO:0043190">
    <property type="term" value="C:ATP-binding cassette (ABC) transporter complex"/>
    <property type="evidence" value="ECO:0007669"/>
    <property type="project" value="InterPro"/>
</dbReference>
<gene>
    <name evidence="5" type="ORF">ENW55_06335</name>
</gene>
<comment type="caution">
    <text evidence="5">The sequence shown here is derived from an EMBL/GenBank/DDBJ whole genome shotgun (WGS) entry which is preliminary data.</text>
</comment>
<evidence type="ECO:0000313" key="5">
    <source>
        <dbReference type="EMBL" id="HGZ79583.1"/>
    </source>
</evidence>
<dbReference type="InterPro" id="IPR039424">
    <property type="entry name" value="SBP_5"/>
</dbReference>
<dbReference type="Pfam" id="PF00496">
    <property type="entry name" value="SBP_bac_5"/>
    <property type="match status" value="1"/>
</dbReference>
<evidence type="ECO:0000256" key="3">
    <source>
        <dbReference type="SAM" id="SignalP"/>
    </source>
</evidence>
<dbReference type="PROSITE" id="PS01040">
    <property type="entry name" value="SBP_BACTERIAL_5"/>
    <property type="match status" value="1"/>
</dbReference>
<dbReference type="InterPro" id="IPR030678">
    <property type="entry name" value="Peptide/Ni-bd"/>
</dbReference>
<feature type="domain" description="Solute-binding protein family 5" evidence="4">
    <location>
        <begin position="63"/>
        <end position="425"/>
    </location>
</feature>
<feature type="signal peptide" evidence="3">
    <location>
        <begin position="1"/>
        <end position="28"/>
    </location>
</feature>
<evidence type="ECO:0000259" key="4">
    <source>
        <dbReference type="Pfam" id="PF00496"/>
    </source>
</evidence>
<reference evidence="5" key="1">
    <citation type="journal article" date="2020" name="mSystems">
        <title>Genome- and Community-Level Interaction Insights into Carbon Utilization and Element Cycling Functions of Hydrothermarchaeota in Hydrothermal Sediment.</title>
        <authorList>
            <person name="Zhou Z."/>
            <person name="Liu Y."/>
            <person name="Xu W."/>
            <person name="Pan J."/>
            <person name="Luo Z.H."/>
            <person name="Li M."/>
        </authorList>
    </citation>
    <scope>NUCLEOTIDE SEQUENCE [LARGE SCALE GENOMIC DNA]</scope>
    <source>
        <strain evidence="5">SpSt-86</strain>
    </source>
</reference>
<protein>
    <submittedName>
        <fullName evidence="5">ABC transporter substrate-binding protein</fullName>
    </submittedName>
</protein>
<dbReference type="InterPro" id="IPR023765">
    <property type="entry name" value="SBP_5_CS"/>
</dbReference>
<dbReference type="SUPFAM" id="SSF53850">
    <property type="entry name" value="Periplasmic binding protein-like II"/>
    <property type="match status" value="1"/>
</dbReference>
<dbReference type="Gene3D" id="3.90.76.10">
    <property type="entry name" value="Dipeptide-binding Protein, Domain 1"/>
    <property type="match status" value="1"/>
</dbReference>
<dbReference type="EMBL" id="DTKQ01000048">
    <property type="protein sequence ID" value="HGZ79583.1"/>
    <property type="molecule type" value="Genomic_DNA"/>
</dbReference>
<feature type="chain" id="PRO_5032553452" evidence="3">
    <location>
        <begin position="29"/>
        <end position="513"/>
    </location>
</feature>
<dbReference type="GO" id="GO:1904680">
    <property type="term" value="F:peptide transmembrane transporter activity"/>
    <property type="evidence" value="ECO:0007669"/>
    <property type="project" value="TreeGrafter"/>
</dbReference>
<organism evidence="5">
    <name type="scientific">Pseudothermotoga hypogea</name>
    <dbReference type="NCBI Taxonomy" id="57487"/>
    <lineage>
        <taxon>Bacteria</taxon>
        <taxon>Thermotogati</taxon>
        <taxon>Thermotogota</taxon>
        <taxon>Thermotogae</taxon>
        <taxon>Thermotogales</taxon>
        <taxon>Thermotogaceae</taxon>
        <taxon>Pseudothermotoga</taxon>
    </lineage>
</organism>
<dbReference type="Gene3D" id="3.10.105.10">
    <property type="entry name" value="Dipeptide-binding Protein, Domain 3"/>
    <property type="match status" value="1"/>
</dbReference>
<proteinExistence type="inferred from homology"/>
<dbReference type="GO" id="GO:0042597">
    <property type="term" value="C:periplasmic space"/>
    <property type="evidence" value="ECO:0007669"/>
    <property type="project" value="UniProtKB-ARBA"/>
</dbReference>
<dbReference type="Gene3D" id="3.40.190.10">
    <property type="entry name" value="Periplasmic binding protein-like II"/>
    <property type="match status" value="1"/>
</dbReference>
<sequence>MRRFLVVSLLVLALMVAFSQKQTMVVYAYGSEMITLDPSTEFSNSIIVLNNVYETLTRYVDGKLEPLLATEWSANEDGTVWTFKLRKNVKFHDGTELTSEAVKFSIERTIRLAGGPAYIWDSVQEIETPDPYTVVFKLKYPANIPLIASAGYGAFIFSPKVAQIGDDEAIADWFNAGNDAGTGPYTITKYDPKTQVVLRKFDGYWQGWTERKFDIAVIQIVPDPSLRMQMVTSGKIHVTRELIYDDLKKLENNPNVYISQKPSFQVLYLFFNTKKFPLSNPDFRAAVAYAIPYKEIIDHVLLGYGLQPSGIIPKGMFGYADHLPPLSQDLEKAKELLAKSNVDPKNVKLVLTYLQSNESEKKASELIWSSLKKLGIEVELRPMNWEQQWAWARSEPTKAQDMFIMYWWPTVMTPYDFLFSMFHTEEEVLFNLSYYYNEEADKFMDEAVQLEGTNPKRAEQLYKMVETILRRDLPAVPLYQISDIYVVHKSIKGFTPNPAYPNVVFFYELESGS</sequence>
<dbReference type="AlphaFoldDB" id="A0A832I9A6"/>
<name>A0A832I9A6_9THEM</name>
<dbReference type="PIRSF" id="PIRSF002741">
    <property type="entry name" value="MppA"/>
    <property type="match status" value="1"/>
</dbReference>
<dbReference type="PANTHER" id="PTHR30290">
    <property type="entry name" value="PERIPLASMIC BINDING COMPONENT OF ABC TRANSPORTER"/>
    <property type="match status" value="1"/>
</dbReference>
<evidence type="ECO:0000256" key="1">
    <source>
        <dbReference type="ARBA" id="ARBA00005695"/>
    </source>
</evidence>
<keyword evidence="2 3" id="KW-0732">Signal</keyword>
<comment type="similarity">
    <text evidence="1">Belongs to the bacterial solute-binding protein 5 family.</text>
</comment>
<accession>A0A832I9A6</accession>
<dbReference type="CDD" id="cd08512">
    <property type="entry name" value="PBP2_NikA_DppA_OppA_like_7"/>
    <property type="match status" value="1"/>
</dbReference>
<dbReference type="InterPro" id="IPR000914">
    <property type="entry name" value="SBP_5_dom"/>
</dbReference>
<evidence type="ECO:0000256" key="2">
    <source>
        <dbReference type="ARBA" id="ARBA00022729"/>
    </source>
</evidence>